<dbReference type="InterPro" id="IPR000700">
    <property type="entry name" value="PAS-assoc_C"/>
</dbReference>
<evidence type="ECO:0000259" key="2">
    <source>
        <dbReference type="PROSITE" id="PS50883"/>
    </source>
</evidence>
<dbReference type="InterPro" id="IPR012226">
    <property type="entry name" value="Diguanyl_cyclase/Pdiesterase"/>
</dbReference>
<dbReference type="PANTHER" id="PTHR44757">
    <property type="entry name" value="DIGUANYLATE CYCLASE DGCP"/>
    <property type="match status" value="1"/>
</dbReference>
<dbReference type="PANTHER" id="PTHR44757:SF2">
    <property type="entry name" value="BIOFILM ARCHITECTURE MAINTENANCE PROTEIN MBAA"/>
    <property type="match status" value="1"/>
</dbReference>
<dbReference type="CDD" id="cd00130">
    <property type="entry name" value="PAS"/>
    <property type="match status" value="2"/>
</dbReference>
<dbReference type="Proteomes" id="UP001595693">
    <property type="component" value="Unassembled WGS sequence"/>
</dbReference>
<dbReference type="SUPFAM" id="SSF55073">
    <property type="entry name" value="Nucleotide cyclase"/>
    <property type="match status" value="1"/>
</dbReference>
<dbReference type="InterPro" id="IPR001633">
    <property type="entry name" value="EAL_dom"/>
</dbReference>
<feature type="domain" description="PAC" evidence="1">
    <location>
        <begin position="223"/>
        <end position="274"/>
    </location>
</feature>
<dbReference type="InterPro" id="IPR029787">
    <property type="entry name" value="Nucleotide_cyclase"/>
</dbReference>
<dbReference type="SMART" id="SM00267">
    <property type="entry name" value="GGDEF"/>
    <property type="match status" value="1"/>
</dbReference>
<keyword evidence="5" id="KW-1185">Reference proteome</keyword>
<dbReference type="PROSITE" id="PS50113">
    <property type="entry name" value="PAC"/>
    <property type="match status" value="2"/>
</dbReference>
<reference evidence="5" key="1">
    <citation type="journal article" date="2019" name="Int. J. Syst. Evol. Microbiol.">
        <title>The Global Catalogue of Microorganisms (GCM) 10K type strain sequencing project: providing services to taxonomists for standard genome sequencing and annotation.</title>
        <authorList>
            <consortium name="The Broad Institute Genomics Platform"/>
            <consortium name="The Broad Institute Genome Sequencing Center for Infectious Disease"/>
            <person name="Wu L."/>
            <person name="Ma J."/>
        </authorList>
    </citation>
    <scope>NUCLEOTIDE SEQUENCE [LARGE SCALE GENOMIC DNA]</scope>
    <source>
        <strain evidence="5">CCUG 2113</strain>
    </source>
</reference>
<dbReference type="InterPro" id="IPR035965">
    <property type="entry name" value="PAS-like_dom_sf"/>
</dbReference>
<dbReference type="EMBL" id="JBHSAJ010000016">
    <property type="protein sequence ID" value="MFC3934341.1"/>
    <property type="molecule type" value="Genomic_DNA"/>
</dbReference>
<dbReference type="Pfam" id="PF00990">
    <property type="entry name" value="GGDEF"/>
    <property type="match status" value="1"/>
</dbReference>
<dbReference type="CDD" id="cd01949">
    <property type="entry name" value="GGDEF"/>
    <property type="match status" value="1"/>
</dbReference>
<dbReference type="InterPro" id="IPR035919">
    <property type="entry name" value="EAL_sf"/>
</dbReference>
<dbReference type="Gene3D" id="3.30.70.270">
    <property type="match status" value="1"/>
</dbReference>
<dbReference type="InterPro" id="IPR043128">
    <property type="entry name" value="Rev_trsase/Diguanyl_cyclase"/>
</dbReference>
<dbReference type="PROSITE" id="PS50887">
    <property type="entry name" value="GGDEF"/>
    <property type="match status" value="1"/>
</dbReference>
<gene>
    <name evidence="4" type="ORF">ACFOW3_06865</name>
</gene>
<evidence type="ECO:0000313" key="5">
    <source>
        <dbReference type="Proteomes" id="UP001595693"/>
    </source>
</evidence>
<dbReference type="NCBIfam" id="TIGR00254">
    <property type="entry name" value="GGDEF"/>
    <property type="match status" value="1"/>
</dbReference>
<feature type="domain" description="EAL" evidence="2">
    <location>
        <begin position="486"/>
        <end position="740"/>
    </location>
</feature>
<dbReference type="NCBIfam" id="TIGR00229">
    <property type="entry name" value="sensory_box"/>
    <property type="match status" value="2"/>
</dbReference>
<dbReference type="PROSITE" id="PS50883">
    <property type="entry name" value="EAL"/>
    <property type="match status" value="1"/>
</dbReference>
<accession>A0ABV8D7M4</accession>
<dbReference type="SMART" id="SM00086">
    <property type="entry name" value="PAC"/>
    <property type="match status" value="2"/>
</dbReference>
<dbReference type="Pfam" id="PF00563">
    <property type="entry name" value="EAL"/>
    <property type="match status" value="1"/>
</dbReference>
<protein>
    <submittedName>
        <fullName evidence="4">EAL domain-containing protein</fullName>
    </submittedName>
</protein>
<dbReference type="InterPro" id="IPR001610">
    <property type="entry name" value="PAC"/>
</dbReference>
<dbReference type="Gene3D" id="3.30.450.20">
    <property type="entry name" value="PAS domain"/>
    <property type="match status" value="2"/>
</dbReference>
<dbReference type="SUPFAM" id="SSF141868">
    <property type="entry name" value="EAL domain-like"/>
    <property type="match status" value="1"/>
</dbReference>
<evidence type="ECO:0000259" key="1">
    <source>
        <dbReference type="PROSITE" id="PS50113"/>
    </source>
</evidence>
<feature type="domain" description="PAC" evidence="1">
    <location>
        <begin position="98"/>
        <end position="149"/>
    </location>
</feature>
<proteinExistence type="predicted"/>
<dbReference type="Pfam" id="PF13426">
    <property type="entry name" value="PAS_9"/>
    <property type="match status" value="1"/>
</dbReference>
<dbReference type="SMART" id="SM00052">
    <property type="entry name" value="EAL"/>
    <property type="match status" value="1"/>
</dbReference>
<dbReference type="InterPro" id="IPR000160">
    <property type="entry name" value="GGDEF_dom"/>
</dbReference>
<dbReference type="InterPro" id="IPR052155">
    <property type="entry name" value="Biofilm_reg_signaling"/>
</dbReference>
<dbReference type="SUPFAM" id="SSF55785">
    <property type="entry name" value="PYP-like sensor domain (PAS domain)"/>
    <property type="match status" value="2"/>
</dbReference>
<feature type="domain" description="GGDEF" evidence="3">
    <location>
        <begin position="345"/>
        <end position="477"/>
    </location>
</feature>
<dbReference type="Pfam" id="PF00989">
    <property type="entry name" value="PAS"/>
    <property type="match status" value="1"/>
</dbReference>
<dbReference type="InterPro" id="IPR000014">
    <property type="entry name" value="PAS"/>
</dbReference>
<dbReference type="Gene3D" id="3.20.20.450">
    <property type="entry name" value="EAL domain"/>
    <property type="match status" value="1"/>
</dbReference>
<comment type="caution">
    <text evidence="4">The sequence shown here is derived from an EMBL/GenBank/DDBJ whole genome shotgun (WGS) entry which is preliminary data.</text>
</comment>
<dbReference type="RefSeq" id="WP_055398220.1">
    <property type="nucleotide sequence ID" value="NZ_JAMXAX010000031.1"/>
</dbReference>
<organism evidence="4 5">
    <name type="scientific">Acidovorax facilis</name>
    <dbReference type="NCBI Taxonomy" id="12917"/>
    <lineage>
        <taxon>Bacteria</taxon>
        <taxon>Pseudomonadati</taxon>
        <taxon>Pseudomonadota</taxon>
        <taxon>Betaproteobacteria</taxon>
        <taxon>Burkholderiales</taxon>
        <taxon>Comamonadaceae</taxon>
        <taxon>Acidovorax</taxon>
    </lineage>
</organism>
<sequence>MFAPYRTPELQRPGVATDTPLQRALREQQTLLDSAGVGIVFLRQRSVVRCNQRYAEIFGHASAESLVGLNTETFYPSREAFRDLGRTAYPVLAQGQAFRVERQLRRRDGSLFWGSLTGRLINPHDTAEGSIWILDDIDEQKRAQAALGAAVREKQLLFDSAMVGIVFLRDRRLTRCNHHFEQMLGYEPGELVGSPSRRWYASDAAWEEVGRRCYPQLAAGHSYEGELELCRKDGTPVICEVRSKSIDPADPSQGSIWITMDITERKQAQAVLASAHEDLERQVQDRTRELRETVDNLHREINDRKADQERIYWLAHYDALTGLPNRTLLAERAQEAIRVAQEGNTPLALIFLDLDHFKHVNDSLGHRVGDTLLVEIAKRLRAVVRDKDTVSRLGGDEFILLLPGANAHGAARVAGKLQEASRQHYQIDHHELTMAPSMGIALFPQDGTDFDTLTQSADVAMYRAKLDGRNTFKFFTPEMQAQSVRALQLENALRRALERNQFHLHYQPQMSLTNGSVRSVEALLRWQHPQLGAVSPAEFIPIAEDSGQILQIGEWVLRTALSQLKTWRTNGFPHLTMAVNLSAIQFRQPQLPELVSRMLAEFGLPPDSLELELTEGVAVDDPHAAVATMDQLHARGVRMSMDDFGTGYSSLSQLKRFQIFKLKIDQSFVRDLGDDGNDRAIVSAIIRMAQALGMRTTAEGVETEGQLAYLREQGCDEAQGYHFSMPLSAPELEAFMRRQLH</sequence>
<dbReference type="PIRSF" id="PIRSF005925">
    <property type="entry name" value="Dos"/>
    <property type="match status" value="1"/>
</dbReference>
<dbReference type="SMART" id="SM00091">
    <property type="entry name" value="PAS"/>
    <property type="match status" value="2"/>
</dbReference>
<evidence type="ECO:0000313" key="4">
    <source>
        <dbReference type="EMBL" id="MFC3934341.1"/>
    </source>
</evidence>
<dbReference type="InterPro" id="IPR013767">
    <property type="entry name" value="PAS_fold"/>
</dbReference>
<dbReference type="CDD" id="cd01948">
    <property type="entry name" value="EAL"/>
    <property type="match status" value="1"/>
</dbReference>
<name>A0ABV8D7M4_9BURK</name>
<evidence type="ECO:0000259" key="3">
    <source>
        <dbReference type="PROSITE" id="PS50887"/>
    </source>
</evidence>